<reference evidence="1" key="1">
    <citation type="submission" date="2022-12" db="EMBL/GenBank/DDBJ databases">
        <title>Genome Sequence of Lasiodiplodia mahajangana.</title>
        <authorList>
            <person name="Buettner E."/>
        </authorList>
    </citation>
    <scope>NUCLEOTIDE SEQUENCE</scope>
    <source>
        <strain evidence="1">VT137</strain>
    </source>
</reference>
<accession>A0ACC2JME8</accession>
<dbReference type="Proteomes" id="UP001153332">
    <property type="component" value="Unassembled WGS sequence"/>
</dbReference>
<organism evidence="1 2">
    <name type="scientific">Lasiodiplodia mahajangana</name>
    <dbReference type="NCBI Taxonomy" id="1108764"/>
    <lineage>
        <taxon>Eukaryota</taxon>
        <taxon>Fungi</taxon>
        <taxon>Dikarya</taxon>
        <taxon>Ascomycota</taxon>
        <taxon>Pezizomycotina</taxon>
        <taxon>Dothideomycetes</taxon>
        <taxon>Dothideomycetes incertae sedis</taxon>
        <taxon>Botryosphaeriales</taxon>
        <taxon>Botryosphaeriaceae</taxon>
        <taxon>Lasiodiplodia</taxon>
    </lineage>
</organism>
<keyword evidence="2" id="KW-1185">Reference proteome</keyword>
<gene>
    <name evidence="1" type="ORF">O1611_g5121</name>
</gene>
<protein>
    <submittedName>
        <fullName evidence="1">Uncharacterized protein</fullName>
    </submittedName>
</protein>
<evidence type="ECO:0000313" key="1">
    <source>
        <dbReference type="EMBL" id="KAJ8128514.1"/>
    </source>
</evidence>
<proteinExistence type="predicted"/>
<name>A0ACC2JME8_9PEZI</name>
<dbReference type="EMBL" id="JAPUUL010001043">
    <property type="protein sequence ID" value="KAJ8128514.1"/>
    <property type="molecule type" value="Genomic_DNA"/>
</dbReference>
<evidence type="ECO:0000313" key="2">
    <source>
        <dbReference type="Proteomes" id="UP001153332"/>
    </source>
</evidence>
<sequence>MPVGTILVTGGTGYIGSFTSLALLEAGYDVVIVDNLYNSSEVALDRIELISGKRPIFHKVDLTKEDDLDKVFAAHPAIDSVIHFAALKASSIATPARLLFHAVGESAEIPLEYYRVNVGGTISLLSCMKRHNVSNIVFSSSATVYGDATRFENMIPIPEHCPIGPTNTYGRTKSTVESIIEDFISAERQNAKKAGKPFEQWNGANLRYFNPCGAHPSGIMGEDPQGIPYNLLPLLGKVATGERPKLLVFGDDYPSRDGTAIRDYIHVVDLARGHLVALNNLREHKPGVKAWNLGSGRGSTVFEMIKAFSAVVGRDLPYDVVPRRQGDVLDLTANPTRANVELNWKTELTMEKACEDLWRWVSNNPKGYRQDPPAELLDALKAKA</sequence>
<comment type="caution">
    <text evidence="1">The sequence shown here is derived from an EMBL/GenBank/DDBJ whole genome shotgun (WGS) entry which is preliminary data.</text>
</comment>